<feature type="transmembrane region" description="Helical" evidence="1">
    <location>
        <begin position="159"/>
        <end position="177"/>
    </location>
</feature>
<dbReference type="EMBL" id="BJXK01000020">
    <property type="protein sequence ID" value="GEM81286.1"/>
    <property type="molecule type" value="Genomic_DNA"/>
</dbReference>
<evidence type="ECO:0000313" key="3">
    <source>
        <dbReference type="Proteomes" id="UP000321113"/>
    </source>
</evidence>
<gene>
    <name evidence="2" type="ORF">VSU01S_35310</name>
</gene>
<dbReference type="OrthoDB" id="9781927at2"/>
<feature type="transmembrane region" description="Helical" evidence="1">
    <location>
        <begin position="89"/>
        <end position="107"/>
    </location>
</feature>
<keyword evidence="1" id="KW-0812">Transmembrane</keyword>
<sequence length="342" mass="38480">MDSVTQAALGATIAGAVAGKQCNAKVLLAGAVLGTLPDLDVVLDYGDAVSNTIKHRGFTHSLLLLPPFALLLSWLYCRFRPDAFWSFKRVSVLTVSVLVTHTLLDAMTTYGTQLIWPFEGYFELRNIFIIDPLYTLPLLMAIIVALFSKTMGARWCQSVLLLSTLYLGWGFAAQQYIANRVEHNLAAQNLPNKQVMITPTPFNTVLWRVVVMDDDYYWEGLASILDKDTNIDFLARPLGAWPLEEKPATLEGLKAFSHNYLNYREENDSLIVSDLRLGMGNNLSFEFVYAERDEAGNWILADAPQRFPSQRGFEHLSTLWERMKGDQSIDANLTKQTLGYNR</sequence>
<accession>A0A511QX18</accession>
<evidence type="ECO:0000256" key="1">
    <source>
        <dbReference type="SAM" id="Phobius"/>
    </source>
</evidence>
<feature type="transmembrane region" description="Helical" evidence="1">
    <location>
        <begin position="127"/>
        <end position="147"/>
    </location>
</feature>
<keyword evidence="1" id="KW-1133">Transmembrane helix</keyword>
<evidence type="ECO:0000313" key="2">
    <source>
        <dbReference type="EMBL" id="GEM81286.1"/>
    </source>
</evidence>
<reference evidence="2 3" key="1">
    <citation type="submission" date="2019-07" db="EMBL/GenBank/DDBJ databases">
        <title>Whole genome shotgun sequence of Vibrio superstes NBRC 103154.</title>
        <authorList>
            <person name="Hosoyama A."/>
            <person name="Uohara A."/>
            <person name="Ohji S."/>
            <person name="Ichikawa N."/>
        </authorList>
    </citation>
    <scope>NUCLEOTIDE SEQUENCE [LARGE SCALE GENOMIC DNA]</scope>
    <source>
        <strain evidence="2 3">NBRC 103154</strain>
    </source>
</reference>
<proteinExistence type="predicted"/>
<dbReference type="Proteomes" id="UP000321113">
    <property type="component" value="Unassembled WGS sequence"/>
</dbReference>
<dbReference type="PANTHER" id="PTHR40031">
    <property type="entry name" value="HYPOTHETICAL MEMBRANE SPANNING PROTEIN"/>
    <property type="match status" value="1"/>
</dbReference>
<comment type="caution">
    <text evidence="2">The sequence shown here is derived from an EMBL/GenBank/DDBJ whole genome shotgun (WGS) entry which is preliminary data.</text>
</comment>
<dbReference type="Pfam" id="PF04307">
    <property type="entry name" value="YdjM"/>
    <property type="match status" value="1"/>
</dbReference>
<dbReference type="PANTHER" id="PTHR40031:SF1">
    <property type="entry name" value="MEMBRANE-BOUND METAL-DEPENDENT HYDROLASE"/>
    <property type="match status" value="1"/>
</dbReference>
<dbReference type="AlphaFoldDB" id="A0A511QX18"/>
<keyword evidence="3" id="KW-1185">Reference proteome</keyword>
<organism evidence="2 3">
    <name type="scientific">Vibrio superstes NBRC 103154</name>
    <dbReference type="NCBI Taxonomy" id="1219062"/>
    <lineage>
        <taxon>Bacteria</taxon>
        <taxon>Pseudomonadati</taxon>
        <taxon>Pseudomonadota</taxon>
        <taxon>Gammaproteobacteria</taxon>
        <taxon>Vibrionales</taxon>
        <taxon>Vibrionaceae</taxon>
        <taxon>Vibrio</taxon>
    </lineage>
</organism>
<keyword evidence="1" id="KW-0472">Membrane</keyword>
<feature type="transmembrane region" description="Helical" evidence="1">
    <location>
        <begin position="58"/>
        <end position="77"/>
    </location>
</feature>
<name>A0A511QX18_9VIBR</name>
<protein>
    <submittedName>
        <fullName evidence="2">Integral membrane protein</fullName>
    </submittedName>
</protein>
<dbReference type="InterPro" id="IPR007404">
    <property type="entry name" value="YdjM-like"/>
</dbReference>
<dbReference type="RefSeq" id="WP_119010107.1">
    <property type="nucleotide sequence ID" value="NZ_BJXK01000020.1"/>
</dbReference>
<dbReference type="InterPro" id="IPR053170">
    <property type="entry name" value="Transcription_regulator"/>
</dbReference>